<evidence type="ECO:0000313" key="3">
    <source>
        <dbReference type="Proteomes" id="UP001326613"/>
    </source>
</evidence>
<proteinExistence type="predicted"/>
<dbReference type="Pfam" id="PF12100">
    <property type="entry name" value="DUF3576"/>
    <property type="match status" value="1"/>
</dbReference>
<evidence type="ECO:0000256" key="1">
    <source>
        <dbReference type="SAM" id="SignalP"/>
    </source>
</evidence>
<protein>
    <submittedName>
        <fullName evidence="2">DUF3576 domain-containing protein</fullName>
    </submittedName>
</protein>
<dbReference type="Proteomes" id="UP001326613">
    <property type="component" value="Chromosome"/>
</dbReference>
<keyword evidence="3" id="KW-1185">Reference proteome</keyword>
<keyword evidence="1" id="KW-0732">Signal</keyword>
<dbReference type="InterPro" id="IPR021959">
    <property type="entry name" value="DUF3576"/>
</dbReference>
<dbReference type="EMBL" id="CP112932">
    <property type="protein sequence ID" value="WPY01317.1"/>
    <property type="molecule type" value="Genomic_DNA"/>
</dbReference>
<name>A0ABZ0UW43_9RICK</name>
<feature type="signal peptide" evidence="1">
    <location>
        <begin position="1"/>
        <end position="23"/>
    </location>
</feature>
<gene>
    <name evidence="2" type="ORF">Trichorick_01227</name>
</gene>
<sequence length="172" mass="19386">MKNISYCLLIIFFICSFANNLLATNDNYPKTREERKAEEMGSMLGGDGIVFAPGKIKNESTKNSVGSVNKYLWQAAIETLNFAPLAAIDSTGGVIITEWYSPKNKPQFSFKINLFIKDTVISPDAIEVKVFSKTLKNGNWTQNDKPSDLAPVLEDKILRRARELYIQSERKE</sequence>
<feature type="chain" id="PRO_5046409442" evidence="1">
    <location>
        <begin position="24"/>
        <end position="172"/>
    </location>
</feature>
<reference evidence="2 3" key="1">
    <citation type="submission" date="2022-10" db="EMBL/GenBank/DDBJ databases">
        <title>Host association and intracellularity evolved multiple times independently in the Rickettsiales.</title>
        <authorList>
            <person name="Castelli M."/>
            <person name="Nardi T."/>
            <person name="Gammuto L."/>
            <person name="Bellinzona G."/>
            <person name="Sabaneyeva E."/>
            <person name="Potekhin A."/>
            <person name="Serra V."/>
            <person name="Petroni G."/>
            <person name="Sassera D."/>
        </authorList>
    </citation>
    <scope>NUCLEOTIDE SEQUENCE [LARGE SCALE GENOMIC DNA]</scope>
    <source>
        <strain evidence="2 3">Kr 154-4</strain>
    </source>
</reference>
<evidence type="ECO:0000313" key="2">
    <source>
        <dbReference type="EMBL" id="WPY01317.1"/>
    </source>
</evidence>
<accession>A0ABZ0UW43</accession>
<dbReference type="RefSeq" id="WP_323738098.1">
    <property type="nucleotide sequence ID" value="NZ_CP112932.1"/>
</dbReference>
<organism evidence="2 3">
    <name type="scientific">Candidatus Trichorickettsia mobilis</name>
    <dbReference type="NCBI Taxonomy" id="1346319"/>
    <lineage>
        <taxon>Bacteria</taxon>
        <taxon>Pseudomonadati</taxon>
        <taxon>Pseudomonadota</taxon>
        <taxon>Alphaproteobacteria</taxon>
        <taxon>Rickettsiales</taxon>
        <taxon>Rickettsiaceae</taxon>
        <taxon>Rickettsieae</taxon>
        <taxon>Candidatus Trichorickettsia</taxon>
    </lineage>
</organism>